<evidence type="ECO:0000256" key="4">
    <source>
        <dbReference type="ARBA" id="ARBA00023027"/>
    </source>
</evidence>
<comment type="cofactor">
    <cofactor evidence="6">
        <name>a divalent metal cation</name>
        <dbReference type="ChEBI" id="CHEBI:60240"/>
    </cofactor>
</comment>
<comment type="subcellular location">
    <subcellularLocation>
        <location evidence="6">Cytoplasm</location>
    </subcellularLocation>
</comment>
<feature type="binding site" evidence="6">
    <location>
        <position position="107"/>
    </location>
    <ligand>
        <name>NAD(+)</name>
        <dbReference type="ChEBI" id="CHEBI:57540"/>
    </ligand>
</feature>
<feature type="binding site" evidence="6">
    <location>
        <position position="226"/>
    </location>
    <ligand>
        <name>NAD(+)</name>
        <dbReference type="ChEBI" id="CHEBI:57540"/>
    </ligand>
</feature>
<accession>H8YXT1</accession>
<reference evidence="9" key="1">
    <citation type="submission" date="2011-06" db="EMBL/GenBank/DDBJ databases">
        <authorList>
            <consortium name="US DOE Joint Genome Institute (JGI-PGF)"/>
            <person name="Lucas S."/>
            <person name="Han J."/>
            <person name="Lapidus A."/>
            <person name="Cheng J.-F."/>
            <person name="Goodwin L."/>
            <person name="Pitluck S."/>
            <person name="Peters L."/>
            <person name="Land M.L."/>
            <person name="Hauser L."/>
            <person name="Vogl K."/>
            <person name="Liu Z."/>
            <person name="Overmann J."/>
            <person name="Frigaard N.-U."/>
            <person name="Bryant D.A."/>
            <person name="Woyke T.J."/>
        </authorList>
    </citation>
    <scope>NUCLEOTIDE SEQUENCE [LARGE SCALE GENOMIC DNA]</scope>
    <source>
        <strain evidence="9">970</strain>
    </source>
</reference>
<evidence type="ECO:0000256" key="7">
    <source>
        <dbReference type="SAM" id="MobiDB-lite"/>
    </source>
</evidence>
<reference evidence="8 9" key="2">
    <citation type="submission" date="2011-11" db="EMBL/GenBank/DDBJ databases">
        <authorList>
            <consortium name="US DOE Joint Genome Institute"/>
            <person name="Lucas S."/>
            <person name="Han J."/>
            <person name="Lapidus A."/>
            <person name="Cheng J.-F."/>
            <person name="Goodwin L."/>
            <person name="Pitluck S."/>
            <person name="Peters L."/>
            <person name="Ovchinnikova G."/>
            <person name="Zhang X."/>
            <person name="Detter J.C."/>
            <person name="Han C."/>
            <person name="Tapia R."/>
            <person name="Land M."/>
            <person name="Hauser L."/>
            <person name="Kyrpides N."/>
            <person name="Ivanova N."/>
            <person name="Pagani I."/>
            <person name="Vogl K."/>
            <person name="Liu Z."/>
            <person name="Overmann J."/>
            <person name="Frigaard N.-U."/>
            <person name="Bryant D."/>
            <person name="Woyke T."/>
        </authorList>
    </citation>
    <scope>NUCLEOTIDE SEQUENCE [LARGE SCALE GENOMIC DNA]</scope>
    <source>
        <strain evidence="8 9">970</strain>
    </source>
</reference>
<evidence type="ECO:0000256" key="5">
    <source>
        <dbReference type="ARBA" id="ARBA00047925"/>
    </source>
</evidence>
<keyword evidence="6" id="KW-0067">ATP-binding</keyword>
<feature type="region of interest" description="Disordered" evidence="7">
    <location>
        <begin position="57"/>
        <end position="80"/>
    </location>
</feature>
<protein>
    <recommendedName>
        <fullName evidence="6">NAD kinase</fullName>
        <ecNumber evidence="6">2.7.1.23</ecNumber>
    </recommendedName>
    <alternativeName>
        <fullName evidence="6">ATP-dependent NAD kinase</fullName>
    </alternativeName>
</protein>
<dbReference type="GO" id="GO:0051287">
    <property type="term" value="F:NAD binding"/>
    <property type="evidence" value="ECO:0007669"/>
    <property type="project" value="UniProtKB-ARBA"/>
</dbReference>
<comment type="similarity">
    <text evidence="6">Belongs to the NAD kinase family.</text>
</comment>
<evidence type="ECO:0000256" key="3">
    <source>
        <dbReference type="ARBA" id="ARBA00022857"/>
    </source>
</evidence>
<gene>
    <name evidence="6" type="primary">nadK</name>
    <name evidence="8" type="ORF">Thi970DRAFT_00913</name>
</gene>
<evidence type="ECO:0000256" key="1">
    <source>
        <dbReference type="ARBA" id="ARBA00022679"/>
    </source>
</evidence>
<dbReference type="HAMAP" id="MF_00361">
    <property type="entry name" value="NAD_kinase"/>
    <property type="match status" value="1"/>
</dbReference>
<comment type="function">
    <text evidence="6">Involved in the regulation of the intracellular balance of NAD and NADP, and is a key enzyme in the biosynthesis of NADP. Catalyzes specifically the phosphorylation on 2'-hydroxyl of the adenosine moiety of NAD to yield NADP.</text>
</comment>
<proteinExistence type="inferred from homology"/>
<feature type="binding site" evidence="6">
    <location>
        <position position="299"/>
    </location>
    <ligand>
        <name>NAD(+)</name>
        <dbReference type="ChEBI" id="CHEBI:57540"/>
    </ligand>
</feature>
<dbReference type="PANTHER" id="PTHR20275">
    <property type="entry name" value="NAD KINASE"/>
    <property type="match status" value="1"/>
</dbReference>
<keyword evidence="6" id="KW-0547">Nucleotide-binding</keyword>
<evidence type="ECO:0000256" key="6">
    <source>
        <dbReference type="HAMAP-Rule" id="MF_00361"/>
    </source>
</evidence>
<dbReference type="GO" id="GO:0006741">
    <property type="term" value="P:NADP+ biosynthetic process"/>
    <property type="evidence" value="ECO:0007669"/>
    <property type="project" value="UniProtKB-UniRule"/>
</dbReference>
<keyword evidence="1 6" id="KW-0808">Transferase</keyword>
<organism evidence="8 9">
    <name type="scientific">Thiorhodovibrio frisius</name>
    <dbReference type="NCBI Taxonomy" id="631362"/>
    <lineage>
        <taxon>Bacteria</taxon>
        <taxon>Pseudomonadati</taxon>
        <taxon>Pseudomonadota</taxon>
        <taxon>Gammaproteobacteria</taxon>
        <taxon>Chromatiales</taxon>
        <taxon>Chromatiaceae</taxon>
        <taxon>Thiorhodovibrio</taxon>
    </lineage>
</organism>
<name>H8YXT1_9GAMM</name>
<dbReference type="AlphaFoldDB" id="H8YXT1"/>
<dbReference type="GO" id="GO:0005524">
    <property type="term" value="F:ATP binding"/>
    <property type="evidence" value="ECO:0007669"/>
    <property type="project" value="UniProtKB-KW"/>
</dbReference>
<dbReference type="SUPFAM" id="SSF111331">
    <property type="entry name" value="NAD kinase/diacylglycerol kinase-like"/>
    <property type="match status" value="1"/>
</dbReference>
<feature type="binding site" evidence="6">
    <location>
        <begin position="102"/>
        <end position="103"/>
    </location>
    <ligand>
        <name>NAD(+)</name>
        <dbReference type="ChEBI" id="CHEBI:57540"/>
    </ligand>
</feature>
<dbReference type="OrthoDB" id="9774737at2"/>
<dbReference type="eggNOG" id="COG0061">
    <property type="taxonomic scope" value="Bacteria"/>
</dbReference>
<keyword evidence="3 6" id="KW-0521">NADP</keyword>
<keyword evidence="2 6" id="KW-0418">Kinase</keyword>
<feature type="binding site" evidence="6">
    <location>
        <begin position="239"/>
        <end position="244"/>
    </location>
    <ligand>
        <name>NAD(+)</name>
        <dbReference type="ChEBI" id="CHEBI:57540"/>
    </ligand>
</feature>
<evidence type="ECO:0000313" key="9">
    <source>
        <dbReference type="Proteomes" id="UP000002964"/>
    </source>
</evidence>
<feature type="binding site" evidence="6">
    <location>
        <position position="228"/>
    </location>
    <ligand>
        <name>NAD(+)</name>
        <dbReference type="ChEBI" id="CHEBI:57540"/>
    </ligand>
</feature>
<dbReference type="InterPro" id="IPR002504">
    <property type="entry name" value="NADK"/>
</dbReference>
<evidence type="ECO:0000256" key="2">
    <source>
        <dbReference type="ARBA" id="ARBA00022777"/>
    </source>
</evidence>
<dbReference type="RefSeq" id="WP_009147342.1">
    <property type="nucleotide sequence ID" value="NZ_CP121471.1"/>
</dbReference>
<dbReference type="GO" id="GO:0003951">
    <property type="term" value="F:NAD+ kinase activity"/>
    <property type="evidence" value="ECO:0007669"/>
    <property type="project" value="UniProtKB-UniRule"/>
</dbReference>
<comment type="caution">
    <text evidence="6">Lacks conserved residue(s) required for the propagation of feature annotation.</text>
</comment>
<keyword evidence="4 6" id="KW-0520">NAD</keyword>
<keyword evidence="6" id="KW-0963">Cytoplasm</keyword>
<dbReference type="GO" id="GO:0019674">
    <property type="term" value="P:NAD+ metabolic process"/>
    <property type="evidence" value="ECO:0007669"/>
    <property type="project" value="InterPro"/>
</dbReference>
<dbReference type="GO" id="GO:0005737">
    <property type="term" value="C:cytoplasm"/>
    <property type="evidence" value="ECO:0007669"/>
    <property type="project" value="UniProtKB-SubCell"/>
</dbReference>
<comment type="catalytic activity">
    <reaction evidence="5 6">
        <text>NAD(+) + ATP = ADP + NADP(+) + H(+)</text>
        <dbReference type="Rhea" id="RHEA:18629"/>
        <dbReference type="ChEBI" id="CHEBI:15378"/>
        <dbReference type="ChEBI" id="CHEBI:30616"/>
        <dbReference type="ChEBI" id="CHEBI:57540"/>
        <dbReference type="ChEBI" id="CHEBI:58349"/>
        <dbReference type="ChEBI" id="CHEBI:456216"/>
        <dbReference type="EC" id="2.7.1.23"/>
    </reaction>
</comment>
<dbReference type="InterPro" id="IPR016064">
    <property type="entry name" value="NAD/diacylglycerol_kinase_sf"/>
</dbReference>
<dbReference type="PANTHER" id="PTHR20275:SF0">
    <property type="entry name" value="NAD KINASE"/>
    <property type="match status" value="1"/>
</dbReference>
<evidence type="ECO:0000313" key="8">
    <source>
        <dbReference type="EMBL" id="EIC23257.1"/>
    </source>
</evidence>
<dbReference type="InterPro" id="IPR017437">
    <property type="entry name" value="ATP-NAD_kinase_PpnK-typ_C"/>
</dbReference>
<dbReference type="EMBL" id="JH603168">
    <property type="protein sequence ID" value="EIC23257.1"/>
    <property type="molecule type" value="Genomic_DNA"/>
</dbReference>
<dbReference type="HOGENOM" id="CLU_008831_0_1_6"/>
<dbReference type="Proteomes" id="UP000002964">
    <property type="component" value="Unassembled WGS sequence"/>
</dbReference>
<dbReference type="Pfam" id="PF20143">
    <property type="entry name" value="NAD_kinase_C"/>
    <property type="match status" value="1"/>
</dbReference>
<sequence length="349" mass="37358">MSAFQTIGIIGKQEPDTRVAAALRRLLAHLERCGYQALLEPATARLLSDSADLCPPSVQPQASATIHQSGIDPDDSDHRDAHASPYARLAVQCDLVIVIGGDGTFLHAARDIAPTGTPLVGINLGRLGFLVDLSPDCIETRLNDMLEGQFDTEYRSLLETRLLGMTEGVSEGVTEGATNGGIGGASGSAPAWPGRALNEAVIAKWDTVRMIEFETYIDGQFVNAQRSDGLIVATPTGSTAYALSGGGPLLHPGLDNLLLVPICPHTLSNRPLVVGGDSEIEIRLCHHHPETARLTCDGQVAFGLANTRSVRIRRSPTRLRLLHPRGHDHFQLLRAKLGWGGQVQEGTRC</sequence>
<dbReference type="InterPro" id="IPR017438">
    <property type="entry name" value="ATP-NAD_kinase_N"/>
</dbReference>
<dbReference type="EC" id="2.7.1.23" evidence="6"/>
<feature type="binding site" evidence="6">
    <location>
        <begin position="198"/>
        <end position="199"/>
    </location>
    <ligand>
        <name>NAD(+)</name>
        <dbReference type="ChEBI" id="CHEBI:57540"/>
    </ligand>
</feature>
<dbReference type="Gene3D" id="2.60.200.30">
    <property type="entry name" value="Probable inorganic polyphosphate/atp-NAD kinase, domain 2"/>
    <property type="match status" value="1"/>
</dbReference>
<feature type="compositionally biased region" description="Polar residues" evidence="7">
    <location>
        <begin position="59"/>
        <end position="68"/>
    </location>
</feature>
<dbReference type="GO" id="GO:0046872">
    <property type="term" value="F:metal ion binding"/>
    <property type="evidence" value="ECO:0007669"/>
    <property type="project" value="UniProtKB-UniRule"/>
</dbReference>
<keyword evidence="9" id="KW-1185">Reference proteome</keyword>
<feature type="binding site" evidence="6">
    <location>
        <position position="209"/>
    </location>
    <ligand>
        <name>NAD(+)</name>
        <dbReference type="ChEBI" id="CHEBI:57540"/>
    </ligand>
</feature>
<dbReference type="Gene3D" id="3.40.50.10330">
    <property type="entry name" value="Probable inorganic polyphosphate/atp-NAD kinase, domain 1"/>
    <property type="match status" value="1"/>
</dbReference>
<dbReference type="Pfam" id="PF01513">
    <property type="entry name" value="NAD_kinase"/>
    <property type="match status" value="1"/>
</dbReference>
<dbReference type="STRING" id="631362.Thi970DRAFT_00913"/>
<feature type="active site" description="Proton acceptor" evidence="6">
    <location>
        <position position="102"/>
    </location>
</feature>